<feature type="signal peptide" evidence="1">
    <location>
        <begin position="1"/>
        <end position="17"/>
    </location>
</feature>
<dbReference type="PROSITE" id="PS51257">
    <property type="entry name" value="PROKAR_LIPOPROTEIN"/>
    <property type="match status" value="1"/>
</dbReference>
<dbReference type="RefSeq" id="WP_265765170.1">
    <property type="nucleotide sequence ID" value="NZ_JAGGJA010000003.1"/>
</dbReference>
<reference evidence="3 4" key="1">
    <citation type="submission" date="2021-03" db="EMBL/GenBank/DDBJ databases">
        <title>Aliifodinibius sp. nov., a new bacterium isolated from saline soil.</title>
        <authorList>
            <person name="Galisteo C."/>
            <person name="De La Haba R."/>
            <person name="Sanchez-Porro C."/>
            <person name="Ventosa A."/>
        </authorList>
    </citation>
    <scope>NUCLEOTIDE SEQUENCE [LARGE SCALE GENOMIC DNA]</scope>
    <source>
        <strain evidence="3 4">1BSP15-2V2</strain>
    </source>
</reference>
<dbReference type="EMBL" id="JAGGJA010000003">
    <property type="protein sequence ID" value="MCW9706464.1"/>
    <property type="molecule type" value="Genomic_DNA"/>
</dbReference>
<keyword evidence="1" id="KW-0732">Signal</keyword>
<evidence type="ECO:0000256" key="1">
    <source>
        <dbReference type="SAM" id="SignalP"/>
    </source>
</evidence>
<feature type="chain" id="PRO_5046703797" description="Glycoamylase-like domain-containing protein" evidence="1">
    <location>
        <begin position="18"/>
        <end position="460"/>
    </location>
</feature>
<protein>
    <recommendedName>
        <fullName evidence="2">Glycoamylase-like domain-containing protein</fullName>
    </recommendedName>
</protein>
<gene>
    <name evidence="3" type="ORF">J6I44_06340</name>
</gene>
<dbReference type="InterPro" id="IPR016883">
    <property type="entry name" value="UCP028431"/>
</dbReference>
<dbReference type="InterPro" id="IPR019282">
    <property type="entry name" value="Glycoamylase-like_cons_dom"/>
</dbReference>
<keyword evidence="4" id="KW-1185">Reference proteome</keyword>
<dbReference type="Gene3D" id="1.50.10.140">
    <property type="match status" value="1"/>
</dbReference>
<proteinExistence type="predicted"/>
<name>A0ABT3PMV2_9BACT</name>
<dbReference type="PIRSF" id="PIRSF028431">
    <property type="entry name" value="UCP028431"/>
    <property type="match status" value="1"/>
</dbReference>
<comment type="caution">
    <text evidence="3">The sequence shown here is derived from an EMBL/GenBank/DDBJ whole genome shotgun (WGS) entry which is preliminary data.</text>
</comment>
<dbReference type="Proteomes" id="UP001207918">
    <property type="component" value="Unassembled WGS sequence"/>
</dbReference>
<sequence>MKKIRSLLAFIFFTSIAITGCYNQETVTRSEDSPTEENIAKISEDSLLTLTQERTFQYFWDGAEPNSGMARERFHVNNVYPQNDKHVVTTGGSGFGLMALVVGMERNFITDQQGVDRLEKIVKFLKEADQFHGAWPHWLNGETGEVKPFGTKDNGGDLVETSFLAQGLITARQYLRQDGGEEEAFLAAQIDTLWRGIEWNWYTKDGKEDVLYWHWSPEYEWEMDFPLEGYNETLITYVMAASSPTHSIPAEAYHEGWARNGTIKTNVNTYSYNLSLSHNGAQEYGGPLFWAHYSYLGLDPRGLEDRYANYWEENKNHTLINRQWCIENPEEYEGYGEDLWGLTASYSVSGYAAHRPTEDKGVISPTAALSSFPYTPEYSMDVLKNLYYTYGDKTFGPYGFFDAFSVEAQWYPKKYLAIDQGPIVVMIENHRTGLLWDLFMSAPEVQQGLKKLGFQSPQLN</sequence>
<evidence type="ECO:0000313" key="4">
    <source>
        <dbReference type="Proteomes" id="UP001207918"/>
    </source>
</evidence>
<evidence type="ECO:0000313" key="3">
    <source>
        <dbReference type="EMBL" id="MCW9706464.1"/>
    </source>
</evidence>
<organism evidence="3 4">
    <name type="scientific">Fodinibius salsisoli</name>
    <dbReference type="NCBI Taxonomy" id="2820877"/>
    <lineage>
        <taxon>Bacteria</taxon>
        <taxon>Pseudomonadati</taxon>
        <taxon>Balneolota</taxon>
        <taxon>Balneolia</taxon>
        <taxon>Balneolales</taxon>
        <taxon>Balneolaceae</taxon>
        <taxon>Fodinibius</taxon>
    </lineage>
</organism>
<dbReference type="Pfam" id="PF10091">
    <property type="entry name" value="Glycoamylase"/>
    <property type="match status" value="1"/>
</dbReference>
<feature type="domain" description="Glycoamylase-like" evidence="2">
    <location>
        <begin position="225"/>
        <end position="442"/>
    </location>
</feature>
<evidence type="ECO:0000259" key="2">
    <source>
        <dbReference type="Pfam" id="PF10091"/>
    </source>
</evidence>
<accession>A0ABT3PMV2</accession>